<feature type="region of interest" description="Disordered" evidence="1">
    <location>
        <begin position="1"/>
        <end position="25"/>
    </location>
</feature>
<proteinExistence type="predicted"/>
<dbReference type="Proteomes" id="UP001607302">
    <property type="component" value="Unassembled WGS sequence"/>
</dbReference>
<feature type="compositionally biased region" description="Basic and acidic residues" evidence="1">
    <location>
        <begin position="1"/>
        <end position="13"/>
    </location>
</feature>
<keyword evidence="3" id="KW-1185">Reference proteome</keyword>
<name>A0ABD2AQL7_VESSQ</name>
<reference evidence="2 3" key="1">
    <citation type="journal article" date="2024" name="Ann. Entomol. Soc. Am.">
        <title>Genomic analyses of the southern and eastern yellowjacket wasps (Hymenoptera: Vespidae) reveal evolutionary signatures of social life.</title>
        <authorList>
            <person name="Catto M.A."/>
            <person name="Caine P.B."/>
            <person name="Orr S.E."/>
            <person name="Hunt B.G."/>
            <person name="Goodisman M.A.D."/>
        </authorList>
    </citation>
    <scope>NUCLEOTIDE SEQUENCE [LARGE SCALE GENOMIC DNA]</scope>
    <source>
        <strain evidence="2">233</strain>
        <tissue evidence="2">Head and thorax</tissue>
    </source>
</reference>
<evidence type="ECO:0000313" key="2">
    <source>
        <dbReference type="EMBL" id="KAL2722805.1"/>
    </source>
</evidence>
<sequence length="66" mass="7483">MLAKELREPRQIAEGKQSNFQDGMHINQEVTMDSCIDIRCLNCEPETGFEEGNSISQGRLREARDG</sequence>
<dbReference type="AlphaFoldDB" id="A0ABD2AQL7"/>
<organism evidence="2 3">
    <name type="scientific">Vespula squamosa</name>
    <name type="common">Southern yellow jacket</name>
    <name type="synonym">Wasp</name>
    <dbReference type="NCBI Taxonomy" id="30214"/>
    <lineage>
        <taxon>Eukaryota</taxon>
        <taxon>Metazoa</taxon>
        <taxon>Ecdysozoa</taxon>
        <taxon>Arthropoda</taxon>
        <taxon>Hexapoda</taxon>
        <taxon>Insecta</taxon>
        <taxon>Pterygota</taxon>
        <taxon>Neoptera</taxon>
        <taxon>Endopterygota</taxon>
        <taxon>Hymenoptera</taxon>
        <taxon>Apocrita</taxon>
        <taxon>Aculeata</taxon>
        <taxon>Vespoidea</taxon>
        <taxon>Vespidae</taxon>
        <taxon>Vespinae</taxon>
        <taxon>Vespula</taxon>
    </lineage>
</organism>
<evidence type="ECO:0000313" key="3">
    <source>
        <dbReference type="Proteomes" id="UP001607302"/>
    </source>
</evidence>
<protein>
    <submittedName>
        <fullName evidence="2">Uncharacterized protein</fullName>
    </submittedName>
</protein>
<evidence type="ECO:0000256" key="1">
    <source>
        <dbReference type="SAM" id="MobiDB-lite"/>
    </source>
</evidence>
<dbReference type="EMBL" id="JAUDFV010000141">
    <property type="protein sequence ID" value="KAL2722805.1"/>
    <property type="molecule type" value="Genomic_DNA"/>
</dbReference>
<accession>A0ABD2AQL7</accession>
<gene>
    <name evidence="2" type="ORF">V1478_009668</name>
</gene>
<comment type="caution">
    <text evidence="2">The sequence shown here is derived from an EMBL/GenBank/DDBJ whole genome shotgun (WGS) entry which is preliminary data.</text>
</comment>